<comment type="caution">
    <text evidence="5">The sequence shown here is derived from an EMBL/GenBank/DDBJ whole genome shotgun (WGS) entry which is preliminary data.</text>
</comment>
<dbReference type="PANTHER" id="PTHR43201">
    <property type="entry name" value="ACYL-COA SYNTHETASE"/>
    <property type="match status" value="1"/>
</dbReference>
<dbReference type="InterPro" id="IPR042099">
    <property type="entry name" value="ANL_N_sf"/>
</dbReference>
<dbReference type="Pfam" id="PF00501">
    <property type="entry name" value="AMP-binding"/>
    <property type="match status" value="1"/>
</dbReference>
<dbReference type="Gene3D" id="3.40.50.12780">
    <property type="entry name" value="N-terminal domain of ligase-like"/>
    <property type="match status" value="1"/>
</dbReference>
<dbReference type="SUPFAM" id="SSF56801">
    <property type="entry name" value="Acetyl-CoA synthetase-like"/>
    <property type="match status" value="1"/>
</dbReference>
<dbReference type="Gene3D" id="3.30.300.30">
    <property type="match status" value="1"/>
</dbReference>
<accession>A0A059G7J9</accession>
<dbReference type="InterPro" id="IPR025110">
    <property type="entry name" value="AMP-bd_C"/>
</dbReference>
<dbReference type="GO" id="GO:0006631">
    <property type="term" value="P:fatty acid metabolic process"/>
    <property type="evidence" value="ECO:0007669"/>
    <property type="project" value="TreeGrafter"/>
</dbReference>
<gene>
    <name evidence="5" type="ORF">HOC_10079</name>
</gene>
<dbReference type="eggNOG" id="COG0318">
    <property type="taxonomic scope" value="Bacteria"/>
</dbReference>
<evidence type="ECO:0000259" key="4">
    <source>
        <dbReference type="Pfam" id="PF13193"/>
    </source>
</evidence>
<reference evidence="5 6" key="1">
    <citation type="journal article" date="2014" name="Antonie Van Leeuwenhoek">
        <title>Hyphomonas beringensis sp. nov. and Hyphomonas chukchiensis sp. nov., isolated from surface seawater of the Bering Sea and Chukchi Sea.</title>
        <authorList>
            <person name="Li C."/>
            <person name="Lai Q."/>
            <person name="Li G."/>
            <person name="Dong C."/>
            <person name="Wang J."/>
            <person name="Liao Y."/>
            <person name="Shao Z."/>
        </authorList>
    </citation>
    <scope>NUCLEOTIDE SEQUENCE [LARGE SCALE GENOMIC DNA]</scope>
    <source>
        <strain evidence="5 6">SCH89</strain>
    </source>
</reference>
<name>A0A059G7J9_9PROT</name>
<evidence type="ECO:0000256" key="2">
    <source>
        <dbReference type="ARBA" id="ARBA00022598"/>
    </source>
</evidence>
<organism evidence="5 6">
    <name type="scientific">Hyphomonas oceanitis SCH89</name>
    <dbReference type="NCBI Taxonomy" id="1280953"/>
    <lineage>
        <taxon>Bacteria</taxon>
        <taxon>Pseudomonadati</taxon>
        <taxon>Pseudomonadota</taxon>
        <taxon>Alphaproteobacteria</taxon>
        <taxon>Hyphomonadales</taxon>
        <taxon>Hyphomonadaceae</taxon>
        <taxon>Hyphomonas</taxon>
    </lineage>
</organism>
<feature type="domain" description="AMP-binding enzyme C-terminal" evidence="4">
    <location>
        <begin position="397"/>
        <end position="463"/>
    </location>
</feature>
<dbReference type="EMBL" id="ARYL01000013">
    <property type="protein sequence ID" value="KDA02560.1"/>
    <property type="molecule type" value="Genomic_DNA"/>
</dbReference>
<evidence type="ECO:0000313" key="5">
    <source>
        <dbReference type="EMBL" id="KDA02560.1"/>
    </source>
</evidence>
<dbReference type="InterPro" id="IPR045851">
    <property type="entry name" value="AMP-bd_C_sf"/>
</dbReference>
<protein>
    <submittedName>
        <fullName evidence="5">Bile acid-coenzyme A ligase</fullName>
    </submittedName>
</protein>
<dbReference type="STRING" id="1280953.HOC_10079"/>
<dbReference type="InterPro" id="IPR000873">
    <property type="entry name" value="AMP-dep_synth/lig_dom"/>
</dbReference>
<evidence type="ECO:0000313" key="6">
    <source>
        <dbReference type="Proteomes" id="UP000024942"/>
    </source>
</evidence>
<evidence type="ECO:0000259" key="3">
    <source>
        <dbReference type="Pfam" id="PF00501"/>
    </source>
</evidence>
<sequence length="489" mass="53534">MAIISLSRIVAHWAAIQPDRVALDHLGDTRTWAELDARTNRLARAYEAMGVKPDDFVTIALPNGCEFMEACLAVWKAGATPQPISAKLPKFERDQIIELGQPTLVVGVEAGEYAPVPCLTKGFEPDASLSDAPLPERTASSIKAMTSGGSTGRPKLIVSKLPAAWDPEMDYLEIQQQGTMLIPGPLYHNGPFLWAFIALFKGCTVVITTRFDAEQVLERIQTTGVDIAYFVPTMMRRIWALPEEVRNSYDLSSLKTIWHLAAPCPAWLKEAFIEWLGAEVIWELYGGTEGQGSTTIQGTDWLNHRGSVGRPVETCEMKIVGEDGETLPAGEVGEVYMRPLAGPGTTYEYLGAEAKIIEGGWESLGDLGWMDADGFLYLSDRLSDMVLSGGANIYPAEVEAALDAFPGVRSSAVIGLPDEDLGALLHAIVDFPEGEPDEAALMAHLADRLVRYKIPRSVEWVREPLRDDAGKVRRKALREDRLGQLQSAN</sequence>
<keyword evidence="2 5" id="KW-0436">Ligase</keyword>
<dbReference type="PANTHER" id="PTHR43201:SF5">
    <property type="entry name" value="MEDIUM-CHAIN ACYL-COA LIGASE ACSF2, MITOCHONDRIAL"/>
    <property type="match status" value="1"/>
</dbReference>
<comment type="similarity">
    <text evidence="1">Belongs to the ATP-dependent AMP-binding enzyme family.</text>
</comment>
<keyword evidence="6" id="KW-1185">Reference proteome</keyword>
<evidence type="ECO:0000256" key="1">
    <source>
        <dbReference type="ARBA" id="ARBA00006432"/>
    </source>
</evidence>
<dbReference type="GO" id="GO:0031956">
    <property type="term" value="F:medium-chain fatty acid-CoA ligase activity"/>
    <property type="evidence" value="ECO:0007669"/>
    <property type="project" value="TreeGrafter"/>
</dbReference>
<proteinExistence type="inferred from homology"/>
<dbReference type="RefSeq" id="WP_035538071.1">
    <property type="nucleotide sequence ID" value="NZ_ARYL01000013.1"/>
</dbReference>
<dbReference type="AlphaFoldDB" id="A0A059G7J9"/>
<dbReference type="PATRIC" id="fig|1280953.3.peg.2036"/>
<feature type="domain" description="AMP-dependent synthetase/ligase" evidence="3">
    <location>
        <begin position="11"/>
        <end position="349"/>
    </location>
</feature>
<dbReference type="Proteomes" id="UP000024942">
    <property type="component" value="Unassembled WGS sequence"/>
</dbReference>
<dbReference type="Pfam" id="PF13193">
    <property type="entry name" value="AMP-binding_C"/>
    <property type="match status" value="1"/>
</dbReference>
<dbReference type="OrthoDB" id="6187882at2"/>